<evidence type="ECO:0000313" key="1">
    <source>
        <dbReference type="EMBL" id="MBK4723918.1"/>
    </source>
</evidence>
<evidence type="ECO:0000313" key="2">
    <source>
        <dbReference type="Proteomes" id="UP000633731"/>
    </source>
</evidence>
<dbReference type="Proteomes" id="UP000633731">
    <property type="component" value="Unassembled WGS sequence"/>
</dbReference>
<dbReference type="EMBL" id="JAEOXF010000001">
    <property type="protein sequence ID" value="MBK4723918.1"/>
    <property type="molecule type" value="Genomic_DNA"/>
</dbReference>
<gene>
    <name evidence="1" type="ORF">JJL49_01545</name>
</gene>
<reference evidence="1" key="1">
    <citation type="submission" date="2021-01" db="EMBL/GenBank/DDBJ databases">
        <title>Draft genome of Pantoea agglomerans Eh 335.</title>
        <authorList>
            <person name="Emsley S.A."/>
            <person name="Oline D.K."/>
            <person name="Saw J.H."/>
            <person name="Ushijima B."/>
            <person name="Videau P."/>
            <person name="Koyack M.J."/>
        </authorList>
    </citation>
    <scope>NUCLEOTIDE SEQUENCE</scope>
    <source>
        <strain evidence="1">Eh 335</strain>
    </source>
</reference>
<accession>A0ACC5RGV0</accession>
<name>A0ACC5RGV0_ENTAG</name>
<keyword evidence="2" id="KW-1185">Reference proteome</keyword>
<proteinExistence type="predicted"/>
<protein>
    <submittedName>
        <fullName evidence="1">Uncharacterized protein</fullName>
    </submittedName>
</protein>
<sequence length="81" mass="9507">MSQSKLAKFLDLTDEQLEEFGIDEDSIHEDSGNSGDMVYSYYFNVPEDMDKEILEEKGWRIGDRIELPIWLFDEPDSPEEE</sequence>
<organism evidence="1 2">
    <name type="scientific">Enterobacter agglomerans</name>
    <name type="common">Erwinia herbicola</name>
    <name type="synonym">Pantoea agglomerans</name>
    <dbReference type="NCBI Taxonomy" id="549"/>
    <lineage>
        <taxon>Bacteria</taxon>
        <taxon>Pseudomonadati</taxon>
        <taxon>Pseudomonadota</taxon>
        <taxon>Gammaproteobacteria</taxon>
        <taxon>Enterobacterales</taxon>
        <taxon>Erwiniaceae</taxon>
        <taxon>Pantoea</taxon>
        <taxon>Pantoea agglomerans group</taxon>
    </lineage>
</organism>
<comment type="caution">
    <text evidence="1">The sequence shown here is derived from an EMBL/GenBank/DDBJ whole genome shotgun (WGS) entry which is preliminary data.</text>
</comment>